<evidence type="ECO:0000313" key="7">
    <source>
        <dbReference type="EMBL" id="KAH8376033.1"/>
    </source>
</evidence>
<protein>
    <recommendedName>
        <fullName evidence="6">ABC transporter domain-containing protein</fullName>
    </recommendedName>
</protein>
<proteinExistence type="inferred from homology"/>
<keyword evidence="5" id="KW-0472">Membrane</keyword>
<dbReference type="GO" id="GO:0005324">
    <property type="term" value="F:long-chain fatty acid transmembrane transporter activity"/>
    <property type="evidence" value="ECO:0007669"/>
    <property type="project" value="TreeGrafter"/>
</dbReference>
<reference evidence="7" key="1">
    <citation type="journal article" date="2021" name="Mol. Ecol. Resour.">
        <title>Phylogenomic analyses of the genus Drosophila reveals genomic signals of climate adaptation.</title>
        <authorList>
            <person name="Li F."/>
            <person name="Rane R.V."/>
            <person name="Luria V."/>
            <person name="Xiong Z."/>
            <person name="Chen J."/>
            <person name="Li Z."/>
            <person name="Catullo R.A."/>
            <person name="Griffin P.C."/>
            <person name="Schiffer M."/>
            <person name="Pearce S."/>
            <person name="Lee S.F."/>
            <person name="McElroy K."/>
            <person name="Stocker A."/>
            <person name="Shirriffs J."/>
            <person name="Cockerell F."/>
            <person name="Coppin C."/>
            <person name="Sgro C.M."/>
            <person name="Karger A."/>
            <person name="Cain J.W."/>
            <person name="Weber J.A."/>
            <person name="Santpere G."/>
            <person name="Kirschner M.W."/>
            <person name="Hoffmann A.A."/>
            <person name="Oakeshott J.G."/>
            <person name="Zhang G."/>
        </authorList>
    </citation>
    <scope>NUCLEOTIDE SEQUENCE</scope>
    <source>
        <strain evidence="7">BGI-SZ-2011g</strain>
    </source>
</reference>
<dbReference type="GO" id="GO:0005524">
    <property type="term" value="F:ATP binding"/>
    <property type="evidence" value="ECO:0007669"/>
    <property type="project" value="InterPro"/>
</dbReference>
<evidence type="ECO:0000256" key="1">
    <source>
        <dbReference type="ARBA" id="ARBA00008575"/>
    </source>
</evidence>
<evidence type="ECO:0000256" key="2">
    <source>
        <dbReference type="ARBA" id="ARBA00022448"/>
    </source>
</evidence>
<feature type="domain" description="ABC transporter" evidence="6">
    <location>
        <begin position="34"/>
        <end position="94"/>
    </location>
</feature>
<dbReference type="AlphaFoldDB" id="A0AAD4K3S7"/>
<comment type="similarity">
    <text evidence="1">Belongs to the ABC transporter superfamily. ABCD family. Peroxisomal fatty acyl CoA transporter (TC 3.A.1.203) subfamily.</text>
</comment>
<organism evidence="7 8">
    <name type="scientific">Drosophila rubida</name>
    <dbReference type="NCBI Taxonomy" id="30044"/>
    <lineage>
        <taxon>Eukaryota</taxon>
        <taxon>Metazoa</taxon>
        <taxon>Ecdysozoa</taxon>
        <taxon>Arthropoda</taxon>
        <taxon>Hexapoda</taxon>
        <taxon>Insecta</taxon>
        <taxon>Pterygota</taxon>
        <taxon>Neoptera</taxon>
        <taxon>Endopterygota</taxon>
        <taxon>Diptera</taxon>
        <taxon>Brachycera</taxon>
        <taxon>Muscomorpha</taxon>
        <taxon>Ephydroidea</taxon>
        <taxon>Drosophilidae</taxon>
        <taxon>Drosophila</taxon>
    </lineage>
</organism>
<keyword evidence="3" id="KW-0812">Transmembrane</keyword>
<comment type="caution">
    <text evidence="7">The sequence shown here is derived from an EMBL/GenBank/DDBJ whole genome shotgun (WGS) entry which is preliminary data.</text>
</comment>
<gene>
    <name evidence="7" type="ORF">KR093_005605</name>
</gene>
<sequence>MFYIPQRPYMSIGSLCDQIIYPDTRDDMKRKGITENELRSILKMVSLEHIAQLDNFEVIRDWKYILSGGEKQRMAVARLFYHKLRYALLDECTSAVSIDVETSIYQIAKSMGITLLTITHRPTLWKFHTHILEFDGTDGEVSWKFRKMDVNEQQTERFVS</sequence>
<dbReference type="GO" id="GO:0016887">
    <property type="term" value="F:ATP hydrolysis activity"/>
    <property type="evidence" value="ECO:0007669"/>
    <property type="project" value="InterPro"/>
</dbReference>
<dbReference type="GO" id="GO:0042760">
    <property type="term" value="P:very long-chain fatty acid catabolic process"/>
    <property type="evidence" value="ECO:0007669"/>
    <property type="project" value="TreeGrafter"/>
</dbReference>
<dbReference type="GO" id="GO:0042626">
    <property type="term" value="F:ATPase-coupled transmembrane transporter activity"/>
    <property type="evidence" value="ECO:0007669"/>
    <property type="project" value="TreeGrafter"/>
</dbReference>
<dbReference type="PANTHER" id="PTHR11384">
    <property type="entry name" value="ATP-BINDING CASSETTE, SUB-FAMILY D MEMBER"/>
    <property type="match status" value="1"/>
</dbReference>
<dbReference type="EMBL" id="JAJJHW010001156">
    <property type="protein sequence ID" value="KAH8376033.1"/>
    <property type="molecule type" value="Genomic_DNA"/>
</dbReference>
<evidence type="ECO:0000256" key="5">
    <source>
        <dbReference type="ARBA" id="ARBA00023136"/>
    </source>
</evidence>
<dbReference type="GO" id="GO:0006635">
    <property type="term" value="P:fatty acid beta-oxidation"/>
    <property type="evidence" value="ECO:0007669"/>
    <property type="project" value="TreeGrafter"/>
</dbReference>
<dbReference type="PANTHER" id="PTHR11384:SF67">
    <property type="entry name" value="ATP-BINDING CASSETTE SUB-FAMILY D MEMBER 1"/>
    <property type="match status" value="1"/>
</dbReference>
<dbReference type="GO" id="GO:0005778">
    <property type="term" value="C:peroxisomal membrane"/>
    <property type="evidence" value="ECO:0007669"/>
    <property type="project" value="TreeGrafter"/>
</dbReference>
<name>A0AAD4K3S7_9MUSC</name>
<keyword evidence="2" id="KW-0813">Transport</keyword>
<evidence type="ECO:0000259" key="6">
    <source>
        <dbReference type="Pfam" id="PF00005"/>
    </source>
</evidence>
<dbReference type="InterPro" id="IPR050835">
    <property type="entry name" value="ABC_transporter_sub-D"/>
</dbReference>
<evidence type="ECO:0000256" key="4">
    <source>
        <dbReference type="ARBA" id="ARBA00022989"/>
    </source>
</evidence>
<evidence type="ECO:0000313" key="8">
    <source>
        <dbReference type="Proteomes" id="UP001200034"/>
    </source>
</evidence>
<accession>A0AAD4K3S7</accession>
<keyword evidence="4" id="KW-1133">Transmembrane helix</keyword>
<dbReference type="GO" id="GO:0007031">
    <property type="term" value="P:peroxisome organization"/>
    <property type="evidence" value="ECO:0007669"/>
    <property type="project" value="TreeGrafter"/>
</dbReference>
<dbReference type="GO" id="GO:0015910">
    <property type="term" value="P:long-chain fatty acid import into peroxisome"/>
    <property type="evidence" value="ECO:0007669"/>
    <property type="project" value="TreeGrafter"/>
</dbReference>
<dbReference type="InterPro" id="IPR027417">
    <property type="entry name" value="P-loop_NTPase"/>
</dbReference>
<dbReference type="Gene3D" id="3.40.50.300">
    <property type="entry name" value="P-loop containing nucleotide triphosphate hydrolases"/>
    <property type="match status" value="1"/>
</dbReference>
<dbReference type="Proteomes" id="UP001200034">
    <property type="component" value="Unassembled WGS sequence"/>
</dbReference>
<dbReference type="InterPro" id="IPR003439">
    <property type="entry name" value="ABC_transporter-like_ATP-bd"/>
</dbReference>
<dbReference type="SUPFAM" id="SSF52540">
    <property type="entry name" value="P-loop containing nucleoside triphosphate hydrolases"/>
    <property type="match status" value="1"/>
</dbReference>
<dbReference type="Pfam" id="PF00005">
    <property type="entry name" value="ABC_tran"/>
    <property type="match status" value="1"/>
</dbReference>
<evidence type="ECO:0000256" key="3">
    <source>
        <dbReference type="ARBA" id="ARBA00022692"/>
    </source>
</evidence>
<keyword evidence="8" id="KW-1185">Reference proteome</keyword>